<keyword evidence="6" id="KW-1133">Transmembrane helix</keyword>
<dbReference type="PANTHER" id="PTHR47986">
    <property type="entry name" value="OSJNBA0070M12.3 PROTEIN"/>
    <property type="match status" value="1"/>
</dbReference>
<keyword evidence="4" id="KW-0732">Signal</keyword>
<keyword evidence="9" id="KW-0325">Glycoprotein</keyword>
<dbReference type="SUPFAM" id="SSF56112">
    <property type="entry name" value="Protein kinase-like (PK-like)"/>
    <property type="match status" value="2"/>
</dbReference>
<keyword evidence="3" id="KW-0812">Transmembrane</keyword>
<evidence type="ECO:0000256" key="9">
    <source>
        <dbReference type="ARBA" id="ARBA00023180"/>
    </source>
</evidence>
<organism evidence="10">
    <name type="scientific">Brassica cretica</name>
    <name type="common">Mustard</name>
    <dbReference type="NCBI Taxonomy" id="69181"/>
    <lineage>
        <taxon>Eukaryota</taxon>
        <taxon>Viridiplantae</taxon>
        <taxon>Streptophyta</taxon>
        <taxon>Embryophyta</taxon>
        <taxon>Tracheophyta</taxon>
        <taxon>Spermatophyta</taxon>
        <taxon>Magnoliopsida</taxon>
        <taxon>eudicotyledons</taxon>
        <taxon>Gunneridae</taxon>
        <taxon>Pentapetalae</taxon>
        <taxon>rosids</taxon>
        <taxon>malvids</taxon>
        <taxon>Brassicales</taxon>
        <taxon>Brassicaceae</taxon>
        <taxon>Brassiceae</taxon>
        <taxon>Brassica</taxon>
    </lineage>
</organism>
<evidence type="ECO:0000256" key="6">
    <source>
        <dbReference type="ARBA" id="ARBA00022989"/>
    </source>
</evidence>
<gene>
    <name evidence="10" type="ORF">F2Q70_00013732</name>
</gene>
<dbReference type="InterPro" id="IPR052422">
    <property type="entry name" value="Auxin_Ser/Thr_Kinase"/>
</dbReference>
<evidence type="ECO:0000256" key="7">
    <source>
        <dbReference type="ARBA" id="ARBA00023136"/>
    </source>
</evidence>
<evidence type="ECO:0000256" key="5">
    <source>
        <dbReference type="ARBA" id="ARBA00022737"/>
    </source>
</evidence>
<evidence type="ECO:0000256" key="8">
    <source>
        <dbReference type="ARBA" id="ARBA00023170"/>
    </source>
</evidence>
<evidence type="ECO:0000256" key="4">
    <source>
        <dbReference type="ARBA" id="ARBA00022729"/>
    </source>
</evidence>
<comment type="caution">
    <text evidence="10">The sequence shown here is derived from an EMBL/GenBank/DDBJ whole genome shotgun (WGS) entry which is preliminary data.</text>
</comment>
<proteinExistence type="predicted"/>
<reference evidence="10" key="1">
    <citation type="submission" date="2019-12" db="EMBL/GenBank/DDBJ databases">
        <title>Genome sequencing and annotation of Brassica cretica.</title>
        <authorList>
            <person name="Studholme D.J."/>
            <person name="Sarris P.F."/>
        </authorList>
    </citation>
    <scope>NUCLEOTIDE SEQUENCE</scope>
    <source>
        <strain evidence="10">PFS-102/07</strain>
        <tissue evidence="10">Leaf</tissue>
    </source>
</reference>
<evidence type="ECO:0000256" key="2">
    <source>
        <dbReference type="ARBA" id="ARBA00022614"/>
    </source>
</evidence>
<comment type="subcellular location">
    <subcellularLocation>
        <location evidence="1">Membrane</location>
        <topology evidence="1">Single-pass membrane protein</topology>
    </subcellularLocation>
</comment>
<protein>
    <recommendedName>
        <fullName evidence="11">Protein kinase domain-containing protein</fullName>
    </recommendedName>
</protein>
<evidence type="ECO:0008006" key="11">
    <source>
        <dbReference type="Google" id="ProtNLM"/>
    </source>
</evidence>
<accession>A0A8S9MFG9</accession>
<evidence type="ECO:0000313" key="10">
    <source>
        <dbReference type="EMBL" id="KAF2615863.1"/>
    </source>
</evidence>
<keyword evidence="8" id="KW-0675">Receptor</keyword>
<sequence length="150" mass="17390">MVVTGGKGCSDQFEAEVSVLPRVHHRNHVILHGYFVQGDKRLFVYKYMPQGVLDVARRVEYLHTLVKRMVVTGGKGCSDQFEAEVSVLPRVHHRNHVILHGYFVQGDKRLFVYKYMPQGVLDVARRVEYLRPHHYAEDQGIKDIAFWDTV</sequence>
<dbReference type="GO" id="GO:0016020">
    <property type="term" value="C:membrane"/>
    <property type="evidence" value="ECO:0007669"/>
    <property type="project" value="UniProtKB-SubCell"/>
</dbReference>
<keyword evidence="2" id="KW-0433">Leucine-rich repeat</keyword>
<evidence type="ECO:0000256" key="1">
    <source>
        <dbReference type="ARBA" id="ARBA00004167"/>
    </source>
</evidence>
<name>A0A8S9MFG9_BRACR</name>
<dbReference type="PANTHER" id="PTHR47986:SF34">
    <property type="entry name" value="RECEPTOR-LIKE KINASE TMK2"/>
    <property type="match status" value="1"/>
</dbReference>
<keyword evidence="7" id="KW-0472">Membrane</keyword>
<dbReference type="Gene3D" id="3.30.200.20">
    <property type="entry name" value="Phosphorylase Kinase, domain 1"/>
    <property type="match status" value="2"/>
</dbReference>
<dbReference type="EMBL" id="QGKY02000089">
    <property type="protein sequence ID" value="KAF2615863.1"/>
    <property type="molecule type" value="Genomic_DNA"/>
</dbReference>
<dbReference type="AlphaFoldDB" id="A0A8S9MFG9"/>
<dbReference type="InterPro" id="IPR011009">
    <property type="entry name" value="Kinase-like_dom_sf"/>
</dbReference>
<evidence type="ECO:0000256" key="3">
    <source>
        <dbReference type="ARBA" id="ARBA00022692"/>
    </source>
</evidence>
<keyword evidence="5" id="KW-0677">Repeat</keyword>